<accession>A0A0P7IEU1</accession>
<dbReference type="PANTHER" id="PTHR43352:SF1">
    <property type="entry name" value="ANTHRANILATE--COA LIGASE"/>
    <property type="match status" value="1"/>
</dbReference>
<evidence type="ECO:0000313" key="4">
    <source>
        <dbReference type="EMBL" id="KPN62492.1"/>
    </source>
</evidence>
<dbReference type="GO" id="GO:0016878">
    <property type="term" value="F:acid-thiol ligase activity"/>
    <property type="evidence" value="ECO:0007669"/>
    <property type="project" value="TreeGrafter"/>
</dbReference>
<sequence length="515" mass="55349">MLSQHHPTRPLAPAPSPFNMAAHVLRHAKDMGDKVALAVVSAEGEDTVWTYAQLARSVEGVAAGLLRKGLQPGDHVLLRLGNTVDFPLAYLAAIHAGLVPVPTSSQLTEVEITKMAALVTPRLVIASEGIALPAEDPKTESLPVLTVRELHDMARLAPVDPHMGDPNRPAYIIFTSGTSGQARAVAHAHRAIWARQMMWDGWYDISQDDRMMHAGAFNWTYTLGTGLMDPWTVGATSLIPAPGSTPEQITALLAGHGATIFAAAPGVYRQMMKHDLPDLPGLRHSLSAGEKLPSTTRADWNARTGKKIYEAYGMSECSTFISGSPRHPAPKGTLGYPQAGRHVAVLGEDGMLVPRGVAGIMAVHETDPGLMLGYVGAEEATKLRFQGEWFVTGDTVVMEQDGAIRFEGRSDDIMNAGGFRVSPIEVEAAMALHPGVHEAACAEVAIKADATLIACFYLPEDGVVDEKLLSDHAHARLAHYKCPRLFIPVDTIPRGANNKILRARLREGFEAGNRG</sequence>
<reference evidence="4 5" key="1">
    <citation type="submission" date="2015-09" db="EMBL/GenBank/DDBJ databases">
        <title>Draft genome sequence of Aliiroseovarius crassostreae CV919-312TSm, the causative agent of Roseovarius Oyster Disease (formerly Juvenile Oyster Disease).</title>
        <authorList>
            <person name="Kessner L."/>
            <person name="Spinard E."/>
            <person name="Nelson D."/>
        </authorList>
    </citation>
    <scope>NUCLEOTIDE SEQUENCE [LARGE SCALE GENOMIC DNA]</scope>
    <source>
        <strain evidence="4 5">CV919-312</strain>
    </source>
</reference>
<evidence type="ECO:0000259" key="3">
    <source>
        <dbReference type="Pfam" id="PF13193"/>
    </source>
</evidence>
<gene>
    <name evidence="4" type="ORF">AKJ29_09725</name>
</gene>
<dbReference type="Gene3D" id="3.30.300.30">
    <property type="match status" value="1"/>
</dbReference>
<evidence type="ECO:0000256" key="1">
    <source>
        <dbReference type="ARBA" id="ARBA00022598"/>
    </source>
</evidence>
<dbReference type="RefSeq" id="WP_055192244.1">
    <property type="nucleotide sequence ID" value="NZ_FPBS01000019.1"/>
</dbReference>
<dbReference type="GO" id="GO:0044550">
    <property type="term" value="P:secondary metabolite biosynthetic process"/>
    <property type="evidence" value="ECO:0007669"/>
    <property type="project" value="TreeGrafter"/>
</dbReference>
<feature type="domain" description="AMP-binding enzyme C-terminal" evidence="3">
    <location>
        <begin position="425"/>
        <end position="499"/>
    </location>
</feature>
<dbReference type="SUPFAM" id="SSF56801">
    <property type="entry name" value="Acetyl-CoA synthetase-like"/>
    <property type="match status" value="1"/>
</dbReference>
<comment type="caution">
    <text evidence="4">The sequence shown here is derived from an EMBL/GenBank/DDBJ whole genome shotgun (WGS) entry which is preliminary data.</text>
</comment>
<dbReference type="Gene3D" id="3.40.50.12780">
    <property type="entry name" value="N-terminal domain of ligase-like"/>
    <property type="match status" value="1"/>
</dbReference>
<protein>
    <submittedName>
        <fullName evidence="4">Benzoate--CoA ligase</fullName>
    </submittedName>
</protein>
<dbReference type="InterPro" id="IPR000873">
    <property type="entry name" value="AMP-dep_synth/lig_dom"/>
</dbReference>
<dbReference type="Pfam" id="PF13193">
    <property type="entry name" value="AMP-binding_C"/>
    <property type="match status" value="1"/>
</dbReference>
<dbReference type="AlphaFoldDB" id="A0A0P7IEU1"/>
<dbReference type="OrthoDB" id="9803968at2"/>
<name>A0A0P7IEU1_9RHOB</name>
<feature type="domain" description="AMP-dependent synthetase/ligase" evidence="2">
    <location>
        <begin position="26"/>
        <end position="374"/>
    </location>
</feature>
<dbReference type="InterPro" id="IPR045851">
    <property type="entry name" value="AMP-bd_C_sf"/>
</dbReference>
<evidence type="ECO:0000259" key="2">
    <source>
        <dbReference type="Pfam" id="PF00501"/>
    </source>
</evidence>
<dbReference type="STRING" id="154981.AKJ29_09725"/>
<proteinExistence type="predicted"/>
<keyword evidence="5" id="KW-1185">Reference proteome</keyword>
<dbReference type="Pfam" id="PF00501">
    <property type="entry name" value="AMP-binding"/>
    <property type="match status" value="1"/>
</dbReference>
<dbReference type="InterPro" id="IPR020845">
    <property type="entry name" value="AMP-binding_CS"/>
</dbReference>
<keyword evidence="1 4" id="KW-0436">Ligase</keyword>
<dbReference type="EMBL" id="LKBA01000019">
    <property type="protein sequence ID" value="KPN62492.1"/>
    <property type="molecule type" value="Genomic_DNA"/>
</dbReference>
<organism evidence="4 5">
    <name type="scientific">Aliiroseovarius crassostreae</name>
    <dbReference type="NCBI Taxonomy" id="154981"/>
    <lineage>
        <taxon>Bacteria</taxon>
        <taxon>Pseudomonadati</taxon>
        <taxon>Pseudomonadota</taxon>
        <taxon>Alphaproteobacteria</taxon>
        <taxon>Rhodobacterales</taxon>
        <taxon>Paracoccaceae</taxon>
        <taxon>Aliiroseovarius</taxon>
    </lineage>
</organism>
<dbReference type="InterPro" id="IPR042099">
    <property type="entry name" value="ANL_N_sf"/>
</dbReference>
<dbReference type="Proteomes" id="UP000050471">
    <property type="component" value="Unassembled WGS sequence"/>
</dbReference>
<dbReference type="PROSITE" id="PS00455">
    <property type="entry name" value="AMP_BINDING"/>
    <property type="match status" value="1"/>
</dbReference>
<dbReference type="InterPro" id="IPR025110">
    <property type="entry name" value="AMP-bd_C"/>
</dbReference>
<evidence type="ECO:0000313" key="5">
    <source>
        <dbReference type="Proteomes" id="UP000050471"/>
    </source>
</evidence>
<dbReference type="PANTHER" id="PTHR43352">
    <property type="entry name" value="ACETYL-COA SYNTHETASE"/>
    <property type="match status" value="1"/>
</dbReference>